<name>A0AAD1X878_EUPCR</name>
<proteinExistence type="predicted"/>
<dbReference type="SUPFAM" id="SSF48403">
    <property type="entry name" value="Ankyrin repeat"/>
    <property type="match status" value="1"/>
</dbReference>
<sequence>MEKKINSTHIMKCAGIKDFSEDSIVDEDKLAKCREESMKDYYNNKITSRGELNYSKNNLFYLPRAIMMSVFDQVVTLNISKNSFTEINDNMVKSLPNLKELIADSNKITFITSEIYLLKDTLKKLILGNNNLKEVTPEISQLENLQFLLLNDNKIEYLPPEICELQNLKMLDVTNNLLSSLPYELGNLKNLRRLNMANNSSLQWIPTSLCHLDKLERIHLEWLVYAPKVVDLSINEHGQSENTRSTYSMRSETEFKREKAFQFKHILKEFDTQGKETVSFIEFIKCDKDNIDYKDSRKRTKINIAAKEGHYLVVQELLKHGADPNLYDKDKFAALGLAIREENDRISDLLLDSSCASGDGDKPRIELDQGAGNLGSPLHISIVKHKADIVIKMIKMGANINMKDNEGNTPLHQLISIYSKNELQSLNLLKILVKNKADCASRNNLGLTPLMLAIKRKQKGAIIDILKQPKRSLGSFKLNAIEKSSGYNSLYLLLKHKFTELAENTFLKGGNSLIYLPGGWKRCCLDADSYKTKYIIRKMRKFQLRKKFNVSKVTTLTAGYKDLVRNRIVFYEDPDPLSSFKTPLNEYHSVGQLIKKKKVQKMGFLKKMCNDSRRSTRIKFVKHQLIGSPE</sequence>
<keyword evidence="1" id="KW-0433">Leucine-rich repeat</keyword>
<dbReference type="SUPFAM" id="SSF52058">
    <property type="entry name" value="L domain-like"/>
    <property type="match status" value="1"/>
</dbReference>
<evidence type="ECO:0000256" key="3">
    <source>
        <dbReference type="PROSITE-ProRule" id="PRU00023"/>
    </source>
</evidence>
<dbReference type="AlphaFoldDB" id="A0AAD1X878"/>
<keyword evidence="3" id="KW-0040">ANK repeat</keyword>
<evidence type="ECO:0000256" key="2">
    <source>
        <dbReference type="ARBA" id="ARBA00022737"/>
    </source>
</evidence>
<dbReference type="PANTHER" id="PTHR48051:SF36">
    <property type="entry name" value="CASPASE FAMILY P20 DOMAIN-CONTAINING PROTEIN"/>
    <property type="match status" value="1"/>
</dbReference>
<dbReference type="InterPro" id="IPR002110">
    <property type="entry name" value="Ankyrin_rpt"/>
</dbReference>
<dbReference type="PROSITE" id="PS51450">
    <property type="entry name" value="LRR"/>
    <property type="match status" value="2"/>
</dbReference>
<evidence type="ECO:0000313" key="5">
    <source>
        <dbReference type="EMBL" id="CAI2361336.1"/>
    </source>
</evidence>
<dbReference type="SMART" id="SM00369">
    <property type="entry name" value="LRR_TYP"/>
    <property type="match status" value="4"/>
</dbReference>
<protein>
    <recommendedName>
        <fullName evidence="4">Disease resistance R13L4/SHOC-2-like LRR domain-containing protein</fullName>
    </recommendedName>
</protein>
<reference evidence="5" key="1">
    <citation type="submission" date="2023-07" db="EMBL/GenBank/DDBJ databases">
        <authorList>
            <consortium name="AG Swart"/>
            <person name="Singh M."/>
            <person name="Singh A."/>
            <person name="Seah K."/>
            <person name="Emmerich C."/>
        </authorList>
    </citation>
    <scope>NUCLEOTIDE SEQUENCE</scope>
    <source>
        <strain evidence="5">DP1</strain>
    </source>
</reference>
<evidence type="ECO:0000259" key="4">
    <source>
        <dbReference type="Pfam" id="PF23598"/>
    </source>
</evidence>
<dbReference type="InterPro" id="IPR003591">
    <property type="entry name" value="Leu-rich_rpt_typical-subtyp"/>
</dbReference>
<feature type="repeat" description="ANK" evidence="3">
    <location>
        <begin position="373"/>
        <end position="405"/>
    </location>
</feature>
<dbReference type="InterPro" id="IPR050216">
    <property type="entry name" value="LRR_domain-containing"/>
</dbReference>
<accession>A0AAD1X878</accession>
<dbReference type="PROSITE" id="PS50088">
    <property type="entry name" value="ANK_REPEAT"/>
    <property type="match status" value="2"/>
</dbReference>
<dbReference type="Pfam" id="PF23598">
    <property type="entry name" value="LRR_14"/>
    <property type="match status" value="1"/>
</dbReference>
<dbReference type="EMBL" id="CAMPGE010002529">
    <property type="protein sequence ID" value="CAI2361336.1"/>
    <property type="molecule type" value="Genomic_DNA"/>
</dbReference>
<organism evidence="5 6">
    <name type="scientific">Euplotes crassus</name>
    <dbReference type="NCBI Taxonomy" id="5936"/>
    <lineage>
        <taxon>Eukaryota</taxon>
        <taxon>Sar</taxon>
        <taxon>Alveolata</taxon>
        <taxon>Ciliophora</taxon>
        <taxon>Intramacronucleata</taxon>
        <taxon>Spirotrichea</taxon>
        <taxon>Hypotrichia</taxon>
        <taxon>Euplotida</taxon>
        <taxon>Euplotidae</taxon>
        <taxon>Moneuplotes</taxon>
    </lineage>
</organism>
<dbReference type="GO" id="GO:0005737">
    <property type="term" value="C:cytoplasm"/>
    <property type="evidence" value="ECO:0007669"/>
    <property type="project" value="TreeGrafter"/>
</dbReference>
<dbReference type="PANTHER" id="PTHR48051">
    <property type="match status" value="1"/>
</dbReference>
<dbReference type="InterPro" id="IPR055414">
    <property type="entry name" value="LRR_R13L4/SHOC2-like"/>
</dbReference>
<dbReference type="Proteomes" id="UP001295684">
    <property type="component" value="Unassembled WGS sequence"/>
</dbReference>
<dbReference type="Gene3D" id="1.25.40.20">
    <property type="entry name" value="Ankyrin repeat-containing domain"/>
    <property type="match status" value="2"/>
</dbReference>
<feature type="repeat" description="ANK" evidence="3">
    <location>
        <begin position="297"/>
        <end position="329"/>
    </location>
</feature>
<dbReference type="InterPro" id="IPR032675">
    <property type="entry name" value="LRR_dom_sf"/>
</dbReference>
<gene>
    <name evidence="5" type="ORF">ECRASSUSDP1_LOCUS2647</name>
</gene>
<dbReference type="PROSITE" id="PS50297">
    <property type="entry name" value="ANK_REP_REGION"/>
    <property type="match status" value="2"/>
</dbReference>
<dbReference type="SMART" id="SM00248">
    <property type="entry name" value="ANK"/>
    <property type="match status" value="4"/>
</dbReference>
<dbReference type="InterPro" id="IPR001611">
    <property type="entry name" value="Leu-rich_rpt"/>
</dbReference>
<keyword evidence="2" id="KW-0677">Repeat</keyword>
<dbReference type="Gene3D" id="3.80.10.10">
    <property type="entry name" value="Ribonuclease Inhibitor"/>
    <property type="match status" value="2"/>
</dbReference>
<evidence type="ECO:0000256" key="1">
    <source>
        <dbReference type="ARBA" id="ARBA00022614"/>
    </source>
</evidence>
<feature type="domain" description="Disease resistance R13L4/SHOC-2-like LRR" evidence="4">
    <location>
        <begin position="122"/>
        <end position="222"/>
    </location>
</feature>
<keyword evidence="6" id="KW-1185">Reference proteome</keyword>
<dbReference type="InterPro" id="IPR036770">
    <property type="entry name" value="Ankyrin_rpt-contain_sf"/>
</dbReference>
<evidence type="ECO:0000313" key="6">
    <source>
        <dbReference type="Proteomes" id="UP001295684"/>
    </source>
</evidence>
<comment type="caution">
    <text evidence="5">The sequence shown here is derived from an EMBL/GenBank/DDBJ whole genome shotgun (WGS) entry which is preliminary data.</text>
</comment>
<dbReference type="Pfam" id="PF00023">
    <property type="entry name" value="Ank"/>
    <property type="match status" value="1"/>
</dbReference>